<name>A0A2J7ZAZ8_STRMQ</name>
<gene>
    <name evidence="3" type="ORF">SMF913_13463</name>
</gene>
<dbReference type="AlphaFoldDB" id="A0A2J7ZAZ8"/>
<reference evidence="3 4" key="1">
    <citation type="submission" date="2015-09" db="EMBL/GenBank/DDBJ databases">
        <title>Genome sequence, genome mining and natural product profiling of a biocontrol bacterium Streptomyces malaysiensis F913.</title>
        <authorList>
            <person name="Xu Y."/>
            <person name="Wei J."/>
            <person name="Xie J."/>
            <person name="Li T."/>
            <person name="Zhou Z."/>
        </authorList>
    </citation>
    <scope>NUCLEOTIDE SEQUENCE [LARGE SCALE GENOMIC DNA]</scope>
    <source>
        <strain evidence="3 4">F913</strain>
    </source>
</reference>
<evidence type="ECO:0000259" key="2">
    <source>
        <dbReference type="Pfam" id="PF14525"/>
    </source>
</evidence>
<evidence type="ECO:0000313" key="3">
    <source>
        <dbReference type="EMBL" id="PNG97438.1"/>
    </source>
</evidence>
<protein>
    <recommendedName>
        <fullName evidence="2">Transcription regulator HTH AraC- type ligand binding domain-containing protein</fullName>
    </recommendedName>
</protein>
<dbReference type="EMBL" id="LJIW01000001">
    <property type="protein sequence ID" value="PNG97438.1"/>
    <property type="molecule type" value="Genomic_DNA"/>
</dbReference>
<accession>A0A2J7ZAZ8</accession>
<organism evidence="3 4">
    <name type="scientific">Streptomyces malaysiensis</name>
    <dbReference type="NCBI Taxonomy" id="92644"/>
    <lineage>
        <taxon>Bacteria</taxon>
        <taxon>Bacillati</taxon>
        <taxon>Actinomycetota</taxon>
        <taxon>Actinomycetes</taxon>
        <taxon>Kitasatosporales</taxon>
        <taxon>Streptomycetaceae</taxon>
        <taxon>Streptomyces</taxon>
        <taxon>Streptomyces violaceusniger group</taxon>
    </lineage>
</organism>
<feature type="compositionally biased region" description="Low complexity" evidence="1">
    <location>
        <begin position="138"/>
        <end position="147"/>
    </location>
</feature>
<sequence length="161" mass="17347">MRFIRTPRLIRQSDPELYHLTLLHTGSVAIEQSGLANVHGPGGMYFIDCSRPFACRMGGRFTGICLEIPKALIPPLVADLVTRSLTEHQGIGRLLVGFLTQLSACEASYRAQDMTRLETGLRLEGIWPTPPNAPPPSAISRPAGASPTMPLSPVPSMAATT</sequence>
<feature type="region of interest" description="Disordered" evidence="1">
    <location>
        <begin position="127"/>
        <end position="161"/>
    </location>
</feature>
<comment type="caution">
    <text evidence="3">The sequence shown here is derived from an EMBL/GenBank/DDBJ whole genome shotgun (WGS) entry which is preliminary data.</text>
</comment>
<feature type="compositionally biased region" description="Pro residues" evidence="1">
    <location>
        <begin position="128"/>
        <end position="137"/>
    </location>
</feature>
<dbReference type="Proteomes" id="UP000236520">
    <property type="component" value="Unassembled WGS sequence"/>
</dbReference>
<proteinExistence type="predicted"/>
<dbReference type="Pfam" id="PF14525">
    <property type="entry name" value="AraC_binding_2"/>
    <property type="match status" value="1"/>
</dbReference>
<keyword evidence="4" id="KW-1185">Reference proteome</keyword>
<evidence type="ECO:0000313" key="4">
    <source>
        <dbReference type="Proteomes" id="UP000236520"/>
    </source>
</evidence>
<evidence type="ECO:0000256" key="1">
    <source>
        <dbReference type="SAM" id="MobiDB-lite"/>
    </source>
</evidence>
<dbReference type="InterPro" id="IPR035418">
    <property type="entry name" value="AraC-bd_2"/>
</dbReference>
<feature type="domain" description="Transcription regulator HTH AraC- type ligand binding" evidence="2">
    <location>
        <begin position="6"/>
        <end position="104"/>
    </location>
</feature>